<dbReference type="GO" id="GO:0016282">
    <property type="term" value="C:eukaryotic 43S preinitiation complex"/>
    <property type="evidence" value="ECO:0007669"/>
    <property type="project" value="UniProtKB-UniRule"/>
</dbReference>
<dbReference type="Pfam" id="PF07014">
    <property type="entry name" value="Hs1pro-1_C"/>
    <property type="match status" value="1"/>
</dbReference>
<evidence type="ECO:0000256" key="3">
    <source>
        <dbReference type="ARBA" id="ARBA00022917"/>
    </source>
</evidence>
<dbReference type="Pfam" id="PF01398">
    <property type="entry name" value="JAB"/>
    <property type="match status" value="1"/>
</dbReference>
<keyword evidence="7" id="KW-1185">Reference proteome</keyword>
<dbReference type="InterPro" id="IPR000555">
    <property type="entry name" value="JAMM/MPN+_dom"/>
</dbReference>
<dbReference type="InterPro" id="IPR027531">
    <property type="entry name" value="eIF3f"/>
</dbReference>
<comment type="subcellular location">
    <subcellularLocation>
        <location evidence="4">Cytoplasm</location>
    </subcellularLocation>
</comment>
<evidence type="ECO:0000313" key="6">
    <source>
        <dbReference type="EMBL" id="KAK7387444.1"/>
    </source>
</evidence>
<dbReference type="CDD" id="cd08064">
    <property type="entry name" value="MPN_eIF3f"/>
    <property type="match status" value="1"/>
</dbReference>
<accession>A0AAN9S487</accession>
<dbReference type="EMBL" id="JAYMYS010000007">
    <property type="protein sequence ID" value="KAK7387444.1"/>
    <property type="molecule type" value="Genomic_DNA"/>
</dbReference>
<dbReference type="Proteomes" id="UP001386955">
    <property type="component" value="Unassembled WGS sequence"/>
</dbReference>
<dbReference type="HAMAP" id="MF_03005">
    <property type="entry name" value="eIF3f"/>
    <property type="match status" value="1"/>
</dbReference>
<comment type="caution">
    <text evidence="6">The sequence shown here is derived from an EMBL/GenBank/DDBJ whole genome shotgun (WGS) entry which is preliminary data.</text>
</comment>
<evidence type="ECO:0000259" key="5">
    <source>
        <dbReference type="PROSITE" id="PS50249"/>
    </source>
</evidence>
<dbReference type="SUPFAM" id="SSF140959">
    <property type="entry name" value="Indolic compounds 2,3-dioxygenase-like"/>
    <property type="match status" value="1"/>
</dbReference>
<dbReference type="Gene3D" id="1.20.58.480">
    <property type="match status" value="1"/>
</dbReference>
<dbReference type="InterPro" id="IPR009743">
    <property type="entry name" value="Hs1pro-1_C"/>
</dbReference>
<dbReference type="GO" id="GO:0005852">
    <property type="term" value="C:eukaryotic translation initiation factor 3 complex"/>
    <property type="evidence" value="ECO:0007669"/>
    <property type="project" value="UniProtKB-UniRule"/>
</dbReference>
<feature type="domain" description="MPN" evidence="5">
    <location>
        <begin position="465"/>
        <end position="596"/>
    </location>
</feature>
<dbReference type="GO" id="GO:0020037">
    <property type="term" value="F:heme binding"/>
    <property type="evidence" value="ECO:0007669"/>
    <property type="project" value="InterPro"/>
</dbReference>
<keyword evidence="1 4" id="KW-0963">Cytoplasm</keyword>
<dbReference type="GO" id="GO:0008237">
    <property type="term" value="F:metallopeptidase activity"/>
    <property type="evidence" value="ECO:0007669"/>
    <property type="project" value="InterPro"/>
</dbReference>
<keyword evidence="2 4" id="KW-0396">Initiation factor</keyword>
<comment type="similarity">
    <text evidence="4">Belongs to the eIF-3 subunit F family.</text>
</comment>
<dbReference type="GO" id="GO:0006952">
    <property type="term" value="P:defense response"/>
    <property type="evidence" value="ECO:0007669"/>
    <property type="project" value="InterPro"/>
</dbReference>
<dbReference type="Gene3D" id="3.40.140.10">
    <property type="entry name" value="Cytidine Deaminase, domain 2"/>
    <property type="match status" value="1"/>
</dbReference>
<evidence type="ECO:0000256" key="2">
    <source>
        <dbReference type="ARBA" id="ARBA00022540"/>
    </source>
</evidence>
<dbReference type="GO" id="GO:0033290">
    <property type="term" value="C:eukaryotic 48S preinitiation complex"/>
    <property type="evidence" value="ECO:0007669"/>
    <property type="project" value="UniProtKB-UniRule"/>
</dbReference>
<dbReference type="InterPro" id="IPR009869">
    <property type="entry name" value="HSPRO1_N"/>
</dbReference>
<dbReference type="InterPro" id="IPR037217">
    <property type="entry name" value="Trp/Indoleamine_2_3_dOase-like"/>
</dbReference>
<proteinExistence type="inferred from homology"/>
<dbReference type="AlphaFoldDB" id="A0AAN9S487"/>
<comment type="subunit">
    <text evidence="4">Component of the eukaryotic translation initiation factor 3 (eIF-3) complex.</text>
</comment>
<dbReference type="GO" id="GO:0031369">
    <property type="term" value="F:translation initiation factor binding"/>
    <property type="evidence" value="ECO:0007669"/>
    <property type="project" value="InterPro"/>
</dbReference>
<keyword evidence="3 4" id="KW-0648">Protein biosynthesis</keyword>
<dbReference type="Pfam" id="PF07231">
    <property type="entry name" value="Hs1pro-1_N"/>
    <property type="match status" value="1"/>
</dbReference>
<dbReference type="PANTHER" id="PTHR34795:SF1">
    <property type="entry name" value="NEMATODE RESISTANCE PROTEIN-LIKE HSPRO1"/>
    <property type="match status" value="1"/>
</dbReference>
<dbReference type="Pfam" id="PF13012">
    <property type="entry name" value="MitMem_reg"/>
    <property type="match status" value="1"/>
</dbReference>
<dbReference type="InterPro" id="IPR037518">
    <property type="entry name" value="MPN"/>
</dbReference>
<dbReference type="PANTHER" id="PTHR34795">
    <property type="entry name" value="NEMATODE RESISTANCE PROTEIN-LIKE HSPRO1"/>
    <property type="match status" value="1"/>
</dbReference>
<sequence>MPATSDISPKLSLPLPSLQLPDISPAAPSLCATYDYYLHLPQLRKLWNKRDFPNWNNEPILKPILQALEITFRYLSIVLSDPRPYSNHKEWTRRIESLAMHQIEIIAMLCQDEENNSETSGTAPTAHLSTQSPSYSYSYSHSQASLLPRLATWYKSKDVAQRILLTVECQMRRCPYTLGLGEPNLAGKPILLYDLVCKPSEIHALNKTPYDERVENHENHAVHATHQIAESWIHASRKLLERIEDAVLSRRFEKAAEDCYAVERIWKLLAEVEDLHLMMDPEDFLRLKQQLSVRSSKDETASFCFRSKELVELTKLCRDLRHKVPEILEVEVDPKGGPRIQEAAMKLYVSRSPFDKVHVLQAMQAIEAAMKRFFYAYKQVLAVLIGSSQANANRVGLTTDAFTHLFLQPTYFPSLDAAKTFLGYLWDNNMSNAFQIQNGIESWNMAASDRTVLQFSSSSSQSLSAKVHPLVIFNICDCYVRRPDQADRVIGTLLGSVLPDGTVDIRNSYAVPHNESIEQVALDIEYHHNMLISHQKVNPKEIIVGWYSTGLGVTGGSALIHEFYSREVPNPIHLTVDTGFTNGAGTIKAYVSNNLSLGERQIAAQFQEIPLDLRMVEAERIGFDMLKATAVDKIPSDLEGMEASMQHLLVLMDDIYKYVDDIVEGRVAPDNNIGRYISDAVGSLPNVSPSVFDKLVNDSLQDHLLLLYLSSITRTQLSLAEKLNTAAQIL</sequence>
<reference evidence="6 7" key="1">
    <citation type="submission" date="2024-01" db="EMBL/GenBank/DDBJ databases">
        <title>The genomes of 5 underutilized Papilionoideae crops provide insights into root nodulation and disease resistanc.</title>
        <authorList>
            <person name="Jiang F."/>
        </authorList>
    </citation>
    <scope>NUCLEOTIDE SEQUENCE [LARGE SCALE GENOMIC DNA]</scope>
    <source>
        <strain evidence="6">DUOXIRENSHENG_FW03</strain>
        <tissue evidence="6">Leaves</tissue>
    </source>
</reference>
<name>A0AAN9S487_PSOTE</name>
<dbReference type="GO" id="GO:0003743">
    <property type="term" value="F:translation initiation factor activity"/>
    <property type="evidence" value="ECO:0007669"/>
    <property type="project" value="UniProtKB-UniRule"/>
</dbReference>
<dbReference type="InterPro" id="IPR024969">
    <property type="entry name" value="EIF3F/CSN6-like_C"/>
</dbReference>
<gene>
    <name evidence="6" type="ORF">VNO78_28259</name>
</gene>
<dbReference type="SMART" id="SM00232">
    <property type="entry name" value="JAB_MPN"/>
    <property type="match status" value="1"/>
</dbReference>
<evidence type="ECO:0000313" key="7">
    <source>
        <dbReference type="Proteomes" id="UP001386955"/>
    </source>
</evidence>
<dbReference type="GO" id="GO:0001732">
    <property type="term" value="P:formation of cytoplasmic translation initiation complex"/>
    <property type="evidence" value="ECO:0007669"/>
    <property type="project" value="UniProtKB-UniRule"/>
</dbReference>
<evidence type="ECO:0000256" key="4">
    <source>
        <dbReference type="HAMAP-Rule" id="MF_03005"/>
    </source>
</evidence>
<dbReference type="InterPro" id="IPR038759">
    <property type="entry name" value="HSPRO1/HSPRO2"/>
</dbReference>
<dbReference type="GO" id="GO:0019441">
    <property type="term" value="P:L-tryptophan catabolic process to kynurenine"/>
    <property type="evidence" value="ECO:0007669"/>
    <property type="project" value="InterPro"/>
</dbReference>
<evidence type="ECO:0000256" key="1">
    <source>
        <dbReference type="ARBA" id="ARBA00022490"/>
    </source>
</evidence>
<dbReference type="GO" id="GO:0046872">
    <property type="term" value="F:metal ion binding"/>
    <property type="evidence" value="ECO:0007669"/>
    <property type="project" value="InterPro"/>
</dbReference>
<comment type="function">
    <text evidence="4">Component of the eukaryotic translation initiation factor 3 (eIF-3) complex, which is involved in protein synthesis of a specialized repertoire of mRNAs and, together with other initiation factors, stimulates binding of mRNA and methionyl-tRNAi to the 40S ribosome. The eIF-3 complex specifically targets and initiates translation of a subset of mRNAs involved in cell proliferation.</text>
</comment>
<protein>
    <recommendedName>
        <fullName evidence="4">Eukaryotic translation initiation factor 3 subunit F</fullName>
        <shortName evidence="4">eIF3f</shortName>
    </recommendedName>
    <alternativeName>
        <fullName evidence="4">eIF-3-epsilon</fullName>
    </alternativeName>
</protein>
<organism evidence="6 7">
    <name type="scientific">Psophocarpus tetragonolobus</name>
    <name type="common">Winged bean</name>
    <name type="synonym">Dolichos tetragonolobus</name>
    <dbReference type="NCBI Taxonomy" id="3891"/>
    <lineage>
        <taxon>Eukaryota</taxon>
        <taxon>Viridiplantae</taxon>
        <taxon>Streptophyta</taxon>
        <taxon>Embryophyta</taxon>
        <taxon>Tracheophyta</taxon>
        <taxon>Spermatophyta</taxon>
        <taxon>Magnoliopsida</taxon>
        <taxon>eudicotyledons</taxon>
        <taxon>Gunneridae</taxon>
        <taxon>Pentapetalae</taxon>
        <taxon>rosids</taxon>
        <taxon>fabids</taxon>
        <taxon>Fabales</taxon>
        <taxon>Fabaceae</taxon>
        <taxon>Papilionoideae</taxon>
        <taxon>50 kb inversion clade</taxon>
        <taxon>NPAAA clade</taxon>
        <taxon>indigoferoid/millettioid clade</taxon>
        <taxon>Phaseoleae</taxon>
        <taxon>Psophocarpus</taxon>
    </lineage>
</organism>
<dbReference type="FunFam" id="3.40.140.10:FF:000034">
    <property type="entry name" value="Eukaryotic translation initiation factor 3 subunit F"/>
    <property type="match status" value="1"/>
</dbReference>
<dbReference type="PROSITE" id="PS50249">
    <property type="entry name" value="MPN"/>
    <property type="match status" value="1"/>
</dbReference>